<name>A0A5M6J0I3_9PROT</name>
<sequence>MMGPWCRQPCTPPHPGSRAMLHSRLTLLDDGIPAAAIRATAPRLSTLDFLGRMPVPLRHGFAAGLERAAAAAGGRRICFLMGHEWYAPFDDMLRAGPLSGVPHLVVSPFTRDLLSPPFQQFLRAAGHCAGPAAPVHPAVAEAGLVDPEGLFSVFAVIPWVFLIDLRKLAGRAVPRRWEDLLDPAYHRQIVFGGWRRPSDGTYPDCNDFLLLTLHRRFGVAGLRAFAANTRAILHNTAAARFAGTGSEQGGAISILPWMQADMCPHRDRTMVVWPEDGAMTMPIGSSVSGDHRGWVQPLIDYLSGDALGRFLAQNRYPPTSGQIPQVLPPGAKLHWIGWDYTRSHDMTEETNVAMRIFFDAWDAG</sequence>
<proteinExistence type="predicted"/>
<dbReference type="PANTHER" id="PTHR30006:SF2">
    <property type="entry name" value="ABC TRANSPORTER SUBSTRATE-BINDING PROTEIN"/>
    <property type="match status" value="1"/>
</dbReference>
<protein>
    <submittedName>
        <fullName evidence="2">ABC transporter substrate-binding protein</fullName>
    </submittedName>
</protein>
<dbReference type="Pfam" id="PF13343">
    <property type="entry name" value="SBP_bac_6"/>
    <property type="match status" value="1"/>
</dbReference>
<evidence type="ECO:0000313" key="2">
    <source>
        <dbReference type="EMBL" id="KAA5614073.1"/>
    </source>
</evidence>
<dbReference type="Proteomes" id="UP000325255">
    <property type="component" value="Unassembled WGS sequence"/>
</dbReference>
<keyword evidence="1" id="KW-0732">Signal</keyword>
<dbReference type="PANTHER" id="PTHR30006">
    <property type="entry name" value="THIAMINE-BINDING PERIPLASMIC PROTEIN-RELATED"/>
    <property type="match status" value="1"/>
</dbReference>
<accession>A0A5M6J0I3</accession>
<evidence type="ECO:0000313" key="3">
    <source>
        <dbReference type="Proteomes" id="UP000325255"/>
    </source>
</evidence>
<dbReference type="Gene3D" id="3.40.190.10">
    <property type="entry name" value="Periplasmic binding protein-like II"/>
    <property type="match status" value="2"/>
</dbReference>
<dbReference type="EMBL" id="VWPK01000003">
    <property type="protein sequence ID" value="KAA5614073.1"/>
    <property type="molecule type" value="Genomic_DNA"/>
</dbReference>
<gene>
    <name evidence="2" type="ORF">F1189_02385</name>
</gene>
<dbReference type="AlphaFoldDB" id="A0A5M6J0I3"/>
<evidence type="ECO:0000256" key="1">
    <source>
        <dbReference type="ARBA" id="ARBA00022729"/>
    </source>
</evidence>
<keyword evidence="3" id="KW-1185">Reference proteome</keyword>
<comment type="caution">
    <text evidence="2">The sequence shown here is derived from an EMBL/GenBank/DDBJ whole genome shotgun (WGS) entry which is preliminary data.</text>
</comment>
<reference evidence="2 3" key="1">
    <citation type="submission" date="2019-09" db="EMBL/GenBank/DDBJ databases">
        <title>Genome sequence of Rhodovastum atsumiense, a diverse member of the Acetobacteraceae family of non-sulfur purple photosynthetic bacteria.</title>
        <authorList>
            <person name="Meyer T."/>
            <person name="Kyndt J."/>
        </authorList>
    </citation>
    <scope>NUCLEOTIDE SEQUENCE [LARGE SCALE GENOMIC DNA]</scope>
    <source>
        <strain evidence="2 3">DSM 21279</strain>
    </source>
</reference>
<dbReference type="SUPFAM" id="SSF53850">
    <property type="entry name" value="Periplasmic binding protein-like II"/>
    <property type="match status" value="1"/>
</dbReference>
<dbReference type="OrthoDB" id="9766989at2"/>
<organism evidence="2 3">
    <name type="scientific">Rhodovastum atsumiense</name>
    <dbReference type="NCBI Taxonomy" id="504468"/>
    <lineage>
        <taxon>Bacteria</taxon>
        <taxon>Pseudomonadati</taxon>
        <taxon>Pseudomonadota</taxon>
        <taxon>Alphaproteobacteria</taxon>
        <taxon>Acetobacterales</taxon>
        <taxon>Acetobacteraceae</taxon>
        <taxon>Rhodovastum</taxon>
    </lineage>
</organism>